<accession>A0AAV8RH22</accession>
<organism evidence="1 2">
    <name type="scientific">Ensete ventricosum</name>
    <name type="common">Abyssinian banana</name>
    <name type="synonym">Musa ensete</name>
    <dbReference type="NCBI Taxonomy" id="4639"/>
    <lineage>
        <taxon>Eukaryota</taxon>
        <taxon>Viridiplantae</taxon>
        <taxon>Streptophyta</taxon>
        <taxon>Embryophyta</taxon>
        <taxon>Tracheophyta</taxon>
        <taxon>Spermatophyta</taxon>
        <taxon>Magnoliopsida</taxon>
        <taxon>Liliopsida</taxon>
        <taxon>Zingiberales</taxon>
        <taxon>Musaceae</taxon>
        <taxon>Ensete</taxon>
    </lineage>
</organism>
<gene>
    <name evidence="1" type="ORF">OPV22_009950</name>
</gene>
<dbReference type="PANTHER" id="PTHR15663:SF6">
    <property type="entry name" value="COMM DOMAIN-CONTAINING PROTEIN-RELATED"/>
    <property type="match status" value="1"/>
</dbReference>
<dbReference type="EMBL" id="JAQQAF010000003">
    <property type="protein sequence ID" value="KAJ8499398.1"/>
    <property type="molecule type" value="Genomic_DNA"/>
</dbReference>
<dbReference type="AlphaFoldDB" id="A0AAV8RH22"/>
<proteinExistence type="predicted"/>
<evidence type="ECO:0000313" key="2">
    <source>
        <dbReference type="Proteomes" id="UP001222027"/>
    </source>
</evidence>
<dbReference type="InterPro" id="IPR037360">
    <property type="entry name" value="COMMD9"/>
</dbReference>
<name>A0AAV8RH22_ENSVE</name>
<dbReference type="PANTHER" id="PTHR15663">
    <property type="entry name" value="COMM DOMAIN-CONTAINING PROTEIN 9"/>
    <property type="match status" value="1"/>
</dbReference>
<reference evidence="1 2" key="1">
    <citation type="submission" date="2022-12" db="EMBL/GenBank/DDBJ databases">
        <title>Chromosome-scale assembly of the Ensete ventricosum genome.</title>
        <authorList>
            <person name="Dussert Y."/>
            <person name="Stocks J."/>
            <person name="Wendawek A."/>
            <person name="Woldeyes F."/>
            <person name="Nichols R.A."/>
            <person name="Borrell J.S."/>
        </authorList>
    </citation>
    <scope>NUCLEOTIDE SEQUENCE [LARGE SCALE GENOMIC DNA]</scope>
    <source>
        <strain evidence="2">cv. Maze</strain>
        <tissue evidence="1">Seeds</tissue>
    </source>
</reference>
<dbReference type="Proteomes" id="UP001222027">
    <property type="component" value="Unassembled WGS sequence"/>
</dbReference>
<keyword evidence="2" id="KW-1185">Reference proteome</keyword>
<protein>
    <recommendedName>
        <fullName evidence="3">COMM domain-containing protein</fullName>
    </recommendedName>
</protein>
<comment type="caution">
    <text evidence="1">The sequence shown here is derived from an EMBL/GenBank/DDBJ whole genome shotgun (WGS) entry which is preliminary data.</text>
</comment>
<evidence type="ECO:0000313" key="1">
    <source>
        <dbReference type="EMBL" id="KAJ8499398.1"/>
    </source>
</evidence>
<sequence>MEDGPVLLHLLKLRPATSRETLADVLETLWKNRRTGLDSLEKSRVRSLLVLPAAQDLDPILACLRLLVRKYVHEKLTGDDIKKLFPHDLSIDLQSTIVLLFQKYHNQWNEELSSDQARGLGQAKFSATLGRASSPTSEKLPLLWPRQDVTFINNDNFRTSNQIRVDSHPPPFATMVVHQDTSSSRNMETLPRLNSMTWIMQNRNSAPANRVAVITLKLQDYTNSTSGELEVKFQLSKDTLEAMLRTMTYISEQLSSSVEQSSEPSVKKPKQ</sequence>
<evidence type="ECO:0008006" key="3">
    <source>
        <dbReference type="Google" id="ProtNLM"/>
    </source>
</evidence>